<comment type="caution">
    <text evidence="2">The sequence shown here is derived from an EMBL/GenBank/DDBJ whole genome shotgun (WGS) entry which is preliminary data.</text>
</comment>
<protein>
    <recommendedName>
        <fullName evidence="4">Secreted protein</fullName>
    </recommendedName>
</protein>
<dbReference type="OrthoDB" id="3257981at2759"/>
<keyword evidence="3" id="KW-1185">Reference proteome</keyword>
<dbReference type="EMBL" id="JABEXW010000361">
    <property type="protein sequence ID" value="KAF4965273.1"/>
    <property type="molecule type" value="Genomic_DNA"/>
</dbReference>
<sequence>MLTKNLLAVAAMSATGLATNLHVDIGCIMVGGTHTVCASDGPYSINGDSAQILCKLDANPTLVTVSWPRYYGDIYWTKDDCMVDAKKNVIKCAE</sequence>
<reference evidence="2" key="1">
    <citation type="journal article" date="2020" name="BMC Genomics">
        <title>Correction to: Identification and distribution of gene clusters required for synthesis of sphingolipid metabolism inhibitors in diverse species of the filamentous fungus Fusarium.</title>
        <authorList>
            <person name="Kim H.S."/>
            <person name="Lohmar J.M."/>
            <person name="Busman M."/>
            <person name="Brown D.W."/>
            <person name="Naumann T.A."/>
            <person name="Divon H.H."/>
            <person name="Lysoe E."/>
            <person name="Uhlig S."/>
            <person name="Proctor R.H."/>
        </authorList>
    </citation>
    <scope>NUCLEOTIDE SEQUENCE</scope>
    <source>
        <strain evidence="2">NRRL 20472</strain>
    </source>
</reference>
<dbReference type="Proteomes" id="UP000622797">
    <property type="component" value="Unassembled WGS sequence"/>
</dbReference>
<proteinExistence type="predicted"/>
<name>A0A8H4TWH3_9HYPO</name>
<accession>A0A8H4TWH3</accession>
<feature type="signal peptide" evidence="1">
    <location>
        <begin position="1"/>
        <end position="18"/>
    </location>
</feature>
<evidence type="ECO:0000313" key="2">
    <source>
        <dbReference type="EMBL" id="KAF4965273.1"/>
    </source>
</evidence>
<evidence type="ECO:0000256" key="1">
    <source>
        <dbReference type="SAM" id="SignalP"/>
    </source>
</evidence>
<dbReference type="AlphaFoldDB" id="A0A8H4TWH3"/>
<evidence type="ECO:0008006" key="4">
    <source>
        <dbReference type="Google" id="ProtNLM"/>
    </source>
</evidence>
<feature type="chain" id="PRO_5034610005" description="Secreted protein" evidence="1">
    <location>
        <begin position="19"/>
        <end position="94"/>
    </location>
</feature>
<organism evidence="2 3">
    <name type="scientific">Fusarium sarcochroum</name>
    <dbReference type="NCBI Taxonomy" id="1208366"/>
    <lineage>
        <taxon>Eukaryota</taxon>
        <taxon>Fungi</taxon>
        <taxon>Dikarya</taxon>
        <taxon>Ascomycota</taxon>
        <taxon>Pezizomycotina</taxon>
        <taxon>Sordariomycetes</taxon>
        <taxon>Hypocreomycetidae</taxon>
        <taxon>Hypocreales</taxon>
        <taxon>Nectriaceae</taxon>
        <taxon>Fusarium</taxon>
        <taxon>Fusarium lateritium species complex</taxon>
    </lineage>
</organism>
<reference evidence="2" key="2">
    <citation type="submission" date="2020-05" db="EMBL/GenBank/DDBJ databases">
        <authorList>
            <person name="Kim H.-S."/>
            <person name="Proctor R.H."/>
            <person name="Brown D.W."/>
        </authorList>
    </citation>
    <scope>NUCLEOTIDE SEQUENCE</scope>
    <source>
        <strain evidence="2">NRRL 20472</strain>
    </source>
</reference>
<evidence type="ECO:0000313" key="3">
    <source>
        <dbReference type="Proteomes" id="UP000622797"/>
    </source>
</evidence>
<gene>
    <name evidence="2" type="ORF">FSARC_6923</name>
</gene>
<keyword evidence="1" id="KW-0732">Signal</keyword>